<sequence length="304" mass="33967">MKQKVALVLGSGGARGVAHIGVIEALEENGFEISSIAGSSMGAVIGGLYAAGKMQEYKEWVTHFDKIDVFKLLDFTLSLQGVVRGEKVFKEMRKLLGEFNIEDFSTPFTAVASNIRTQREVLFSEGNLMDALRASCAIPTVMTPVYHENEEIVDGGVLNPIPLNRVKRTKGDILIAVDVNAAIPFEKKVAVTAEEVQQDEKNRQFLDEFTDRIKRYLPKNSGKEASTTPKKLGYFDLLNRSIDLMQEKMTSLQMELIKPDMLVQISRNSCGTFEFYKSNELVEIGNAAFKKSYSQYKNGLERTE</sequence>
<reference evidence="7" key="1">
    <citation type="submission" date="2017-04" db="EMBL/GenBank/DDBJ databases">
        <authorList>
            <person name="Varghese N."/>
            <person name="Submissions S."/>
        </authorList>
    </citation>
    <scope>NUCLEOTIDE SEQUENCE [LARGE SCALE GENOMIC DNA]</scope>
    <source>
        <strain evidence="7">DSM 4125</strain>
    </source>
</reference>
<dbReference type="Proteomes" id="UP000193804">
    <property type="component" value="Unassembled WGS sequence"/>
</dbReference>
<evidence type="ECO:0000259" key="5">
    <source>
        <dbReference type="PROSITE" id="PS51635"/>
    </source>
</evidence>
<evidence type="ECO:0000256" key="1">
    <source>
        <dbReference type="ARBA" id="ARBA00022801"/>
    </source>
</evidence>
<evidence type="ECO:0000313" key="7">
    <source>
        <dbReference type="Proteomes" id="UP000193804"/>
    </source>
</evidence>
<dbReference type="SUPFAM" id="SSF52151">
    <property type="entry name" value="FabD/lysophospholipase-like"/>
    <property type="match status" value="1"/>
</dbReference>
<accession>A0A1X7J0C7</accession>
<feature type="domain" description="PNPLA" evidence="5">
    <location>
        <begin position="7"/>
        <end position="167"/>
    </location>
</feature>
<keyword evidence="1 4" id="KW-0378">Hydrolase</keyword>
<comment type="caution">
    <text evidence="4">Lacks conserved residue(s) required for the propagation of feature annotation.</text>
</comment>
<dbReference type="GO" id="GO:0016787">
    <property type="term" value="F:hydrolase activity"/>
    <property type="evidence" value="ECO:0007669"/>
    <property type="project" value="UniProtKB-UniRule"/>
</dbReference>
<dbReference type="GO" id="GO:0016042">
    <property type="term" value="P:lipid catabolic process"/>
    <property type="evidence" value="ECO:0007669"/>
    <property type="project" value="UniProtKB-UniRule"/>
</dbReference>
<dbReference type="InterPro" id="IPR002641">
    <property type="entry name" value="PNPLA_dom"/>
</dbReference>
<keyword evidence="7" id="KW-1185">Reference proteome</keyword>
<evidence type="ECO:0000256" key="4">
    <source>
        <dbReference type="PROSITE-ProRule" id="PRU01161"/>
    </source>
</evidence>
<keyword evidence="2 4" id="KW-0442">Lipid degradation</keyword>
<protein>
    <submittedName>
        <fullName evidence="6">NTE family protein</fullName>
    </submittedName>
</protein>
<evidence type="ECO:0000313" key="6">
    <source>
        <dbReference type="EMBL" id="SMG20948.1"/>
    </source>
</evidence>
<dbReference type="EMBL" id="FXAW01000002">
    <property type="protein sequence ID" value="SMG20948.1"/>
    <property type="molecule type" value="Genomic_DNA"/>
</dbReference>
<proteinExistence type="predicted"/>
<dbReference type="OrthoDB" id="9770965at2"/>
<dbReference type="Gene3D" id="3.40.1090.10">
    <property type="entry name" value="Cytosolic phospholipase A2 catalytic domain"/>
    <property type="match status" value="1"/>
</dbReference>
<dbReference type="STRING" id="1028.SAMN05661096_01136"/>
<feature type="active site" description="Proton acceptor" evidence="4">
    <location>
        <position position="154"/>
    </location>
</feature>
<evidence type="ECO:0000256" key="2">
    <source>
        <dbReference type="ARBA" id="ARBA00022963"/>
    </source>
</evidence>
<dbReference type="InterPro" id="IPR050301">
    <property type="entry name" value="NTE"/>
</dbReference>
<feature type="short sequence motif" description="DGA/G" evidence="4">
    <location>
        <begin position="154"/>
        <end position="156"/>
    </location>
</feature>
<dbReference type="Pfam" id="PF01734">
    <property type="entry name" value="Patatin"/>
    <property type="match status" value="1"/>
</dbReference>
<feature type="short sequence motif" description="GXSXG" evidence="4">
    <location>
        <begin position="38"/>
        <end position="42"/>
    </location>
</feature>
<dbReference type="PANTHER" id="PTHR14226">
    <property type="entry name" value="NEUROPATHY TARGET ESTERASE/SWISS CHEESE D.MELANOGASTER"/>
    <property type="match status" value="1"/>
</dbReference>
<gene>
    <name evidence="6" type="ORF">SAMN05661096_01136</name>
</gene>
<dbReference type="InterPro" id="IPR016035">
    <property type="entry name" value="Acyl_Trfase/lysoPLipase"/>
</dbReference>
<dbReference type="PROSITE" id="PS51635">
    <property type="entry name" value="PNPLA"/>
    <property type="match status" value="1"/>
</dbReference>
<dbReference type="RefSeq" id="WP_085516109.1">
    <property type="nucleotide sequence ID" value="NZ_FXAW01000002.1"/>
</dbReference>
<keyword evidence="3 4" id="KW-0443">Lipid metabolism</keyword>
<organism evidence="6 7">
    <name type="scientific">Marivirga sericea</name>
    <dbReference type="NCBI Taxonomy" id="1028"/>
    <lineage>
        <taxon>Bacteria</taxon>
        <taxon>Pseudomonadati</taxon>
        <taxon>Bacteroidota</taxon>
        <taxon>Cytophagia</taxon>
        <taxon>Cytophagales</taxon>
        <taxon>Marivirgaceae</taxon>
        <taxon>Marivirga</taxon>
    </lineage>
</organism>
<dbReference type="AlphaFoldDB" id="A0A1X7J0C7"/>
<feature type="active site" description="Nucleophile" evidence="4">
    <location>
        <position position="40"/>
    </location>
</feature>
<evidence type="ECO:0000256" key="3">
    <source>
        <dbReference type="ARBA" id="ARBA00023098"/>
    </source>
</evidence>
<dbReference type="PANTHER" id="PTHR14226:SF76">
    <property type="entry name" value="NTE FAMILY PROTEIN RSSA"/>
    <property type="match status" value="1"/>
</dbReference>
<name>A0A1X7J0C7_9BACT</name>